<comment type="caution">
    <text evidence="1">The sequence shown here is derived from an EMBL/GenBank/DDBJ whole genome shotgun (WGS) entry which is preliminary data.</text>
</comment>
<organism evidence="1 2">
    <name type="scientific">Hufsiella arboris</name>
    <dbReference type="NCBI Taxonomy" id="2695275"/>
    <lineage>
        <taxon>Bacteria</taxon>
        <taxon>Pseudomonadati</taxon>
        <taxon>Bacteroidota</taxon>
        <taxon>Sphingobacteriia</taxon>
        <taxon>Sphingobacteriales</taxon>
        <taxon>Sphingobacteriaceae</taxon>
        <taxon>Hufsiella</taxon>
    </lineage>
</organism>
<proteinExistence type="predicted"/>
<gene>
    <name evidence="1" type="ORF">GS399_15540</name>
</gene>
<evidence type="ECO:0008006" key="3">
    <source>
        <dbReference type="Google" id="ProtNLM"/>
    </source>
</evidence>
<keyword evidence="2" id="KW-1185">Reference proteome</keyword>
<evidence type="ECO:0000313" key="2">
    <source>
        <dbReference type="Proteomes" id="UP000466586"/>
    </source>
</evidence>
<protein>
    <recommendedName>
        <fullName evidence="3">Universal stress protein</fullName>
    </recommendedName>
</protein>
<reference evidence="1 2" key="1">
    <citation type="submission" date="2019-11" db="EMBL/GenBank/DDBJ databases">
        <title>Pedobacter sp. HMF7647 Genome sequencing and assembly.</title>
        <authorList>
            <person name="Kang H."/>
            <person name="Kim H."/>
            <person name="Joh K."/>
        </authorList>
    </citation>
    <scope>NUCLEOTIDE SEQUENCE [LARGE SCALE GENOMIC DNA]</scope>
    <source>
        <strain evidence="1 2">HMF7647</strain>
    </source>
</reference>
<evidence type="ECO:0000313" key="1">
    <source>
        <dbReference type="EMBL" id="MXV52387.1"/>
    </source>
</evidence>
<sequence>MKTILIPTDFTLKSLDCIPSIVACNPSKKLKLVLVHVMKVTDSMQDLLMLSRRSAEYKNISEDFYNTCAVLKRTFTENIVSIEIEFFYGSTVAVFKDFLETHEVDEIIKPDQSYQLVHKMSIDPAALLGRCGYRVVNVRNYKTPVAEHSQLEELV</sequence>
<dbReference type="RefSeq" id="WP_160845559.1">
    <property type="nucleotide sequence ID" value="NZ_WVHT01000007.1"/>
</dbReference>
<dbReference type="EMBL" id="WVHT01000007">
    <property type="protein sequence ID" value="MXV52387.1"/>
    <property type="molecule type" value="Genomic_DNA"/>
</dbReference>
<dbReference type="AlphaFoldDB" id="A0A7K1YCS5"/>
<name>A0A7K1YCS5_9SPHI</name>
<dbReference type="Proteomes" id="UP000466586">
    <property type="component" value="Unassembled WGS sequence"/>
</dbReference>
<accession>A0A7K1YCS5</accession>
<dbReference type="SUPFAM" id="SSF52402">
    <property type="entry name" value="Adenine nucleotide alpha hydrolases-like"/>
    <property type="match status" value="1"/>
</dbReference>